<evidence type="ECO:0000259" key="7">
    <source>
        <dbReference type="Pfam" id="PF23559"/>
    </source>
</evidence>
<dbReference type="InterPro" id="IPR032675">
    <property type="entry name" value="LRR_dom_sf"/>
</dbReference>
<dbReference type="Gene3D" id="3.40.50.300">
    <property type="entry name" value="P-loop containing nucleotide triphosphate hydrolases"/>
    <property type="match status" value="1"/>
</dbReference>
<gene>
    <name evidence="9" type="ORF">HUJ06_002900</name>
</gene>
<dbReference type="InterPro" id="IPR055414">
    <property type="entry name" value="LRR_R13L4/SHOC2-like"/>
</dbReference>
<dbReference type="FunFam" id="3.40.50.300:FF:001091">
    <property type="entry name" value="Probable disease resistance protein At1g61300"/>
    <property type="match status" value="1"/>
</dbReference>
<dbReference type="Gene3D" id="1.20.5.4130">
    <property type="match status" value="1"/>
</dbReference>
<feature type="region of interest" description="Disordered" evidence="4">
    <location>
        <begin position="130"/>
        <end position="154"/>
    </location>
</feature>
<dbReference type="CDD" id="cd14798">
    <property type="entry name" value="RX-CC_like"/>
    <property type="match status" value="1"/>
</dbReference>
<dbReference type="InterPro" id="IPR002182">
    <property type="entry name" value="NB-ARC"/>
</dbReference>
<dbReference type="PANTHER" id="PTHR23155">
    <property type="entry name" value="DISEASE RESISTANCE PROTEIN RP"/>
    <property type="match status" value="1"/>
</dbReference>
<reference evidence="9 10" key="1">
    <citation type="journal article" date="2020" name="Mol. Biol. Evol.">
        <title>Distinct Expression and Methylation Patterns for Genes with Different Fates following a Single Whole-Genome Duplication in Flowering Plants.</title>
        <authorList>
            <person name="Shi T."/>
            <person name="Rahmani R.S."/>
            <person name="Gugger P.F."/>
            <person name="Wang M."/>
            <person name="Li H."/>
            <person name="Zhang Y."/>
            <person name="Li Z."/>
            <person name="Wang Q."/>
            <person name="Van de Peer Y."/>
            <person name="Marchal K."/>
            <person name="Chen J."/>
        </authorList>
    </citation>
    <scope>NUCLEOTIDE SEQUENCE [LARGE SCALE GENOMIC DNA]</scope>
    <source>
        <tissue evidence="9">Leaf</tissue>
    </source>
</reference>
<dbReference type="Pfam" id="PF00931">
    <property type="entry name" value="NB-ARC"/>
    <property type="match status" value="1"/>
</dbReference>
<dbReference type="Gene3D" id="1.10.8.430">
    <property type="entry name" value="Helical domain of apoptotic protease-activating factors"/>
    <property type="match status" value="1"/>
</dbReference>
<dbReference type="Proteomes" id="UP000607653">
    <property type="component" value="Unassembled WGS sequence"/>
</dbReference>
<evidence type="ECO:0000256" key="4">
    <source>
        <dbReference type="SAM" id="MobiDB-lite"/>
    </source>
</evidence>
<dbReference type="InterPro" id="IPR058922">
    <property type="entry name" value="WHD_DRP"/>
</dbReference>
<feature type="domain" description="Disease resistance protein winged helix" evidence="7">
    <location>
        <begin position="430"/>
        <end position="502"/>
    </location>
</feature>
<dbReference type="Pfam" id="PF18052">
    <property type="entry name" value="Rx_N"/>
    <property type="match status" value="1"/>
</dbReference>
<dbReference type="Gene3D" id="3.80.10.10">
    <property type="entry name" value="Ribonuclease Inhibitor"/>
    <property type="match status" value="1"/>
</dbReference>
<name>A0A822ZJE8_NELNU</name>
<dbReference type="SUPFAM" id="SSF52058">
    <property type="entry name" value="L domain-like"/>
    <property type="match status" value="1"/>
</dbReference>
<evidence type="ECO:0000313" key="9">
    <source>
        <dbReference type="EMBL" id="DAD44670.1"/>
    </source>
</evidence>
<evidence type="ECO:0000256" key="3">
    <source>
        <dbReference type="ARBA" id="ARBA00022821"/>
    </source>
</evidence>
<dbReference type="PANTHER" id="PTHR23155:SF1232">
    <property type="entry name" value="OS09G0270700 PROTEIN"/>
    <property type="match status" value="1"/>
</dbReference>
<evidence type="ECO:0000259" key="6">
    <source>
        <dbReference type="Pfam" id="PF18052"/>
    </source>
</evidence>
<dbReference type="Gene3D" id="1.10.10.10">
    <property type="entry name" value="Winged helix-like DNA-binding domain superfamily/Winged helix DNA-binding domain"/>
    <property type="match status" value="1"/>
</dbReference>
<feature type="domain" description="Disease resistance N-terminal" evidence="6">
    <location>
        <begin position="10"/>
        <end position="97"/>
    </location>
</feature>
<feature type="domain" description="Disease resistance R13L4/SHOC-2-like LRR" evidence="8">
    <location>
        <begin position="548"/>
        <end position="867"/>
    </location>
</feature>
<evidence type="ECO:0000259" key="8">
    <source>
        <dbReference type="Pfam" id="PF23598"/>
    </source>
</evidence>
<dbReference type="EMBL" id="DUZY01000007">
    <property type="protein sequence ID" value="DAD44670.1"/>
    <property type="molecule type" value="Genomic_DNA"/>
</dbReference>
<evidence type="ECO:0000256" key="1">
    <source>
        <dbReference type="ARBA" id="ARBA00022737"/>
    </source>
</evidence>
<sequence length="913" mass="105396">MSGHMAEVLVTSLLAKLGELAWFETHLQLGIGDDIKFIRDELSTMKAFLKDAEKRGPRGEVANKWVAQIRDEFFKLEDVLEEFLLQMKLLKSENSCVPRLFQKMLVCHQFRSEMENIRKEIEDISKRREQYNLQEEGTSSDHGEERREDRSAASPFVEEKDILGIDRNVKQLEEWLLQEEEVNQRKVISVVGMGGLGKTTLVKRVYKKVEACFDCFAWLNVSQTYEMKDILIRMLEEFYSSRKEPTPNAVETMNEDKLREKIHKYLQEKRYVLVLDDIWDIHVWEGLKHALPVAGFGKIVFTTRVENVAFPLDENCHVHKLGVLPHEIAWELFCRKAFHTITPQGKCPQYLHRFADAMLRKCNGLPLAVVALGSLMSKKGMPLIEWRNVLENLDWELNHNQDLEQLNRVLLTSYNHLPPQLKYCFLYCALFPENTEIEREKLIRLWVAEGLIEEHPRKTPEEVANDYFIQLIDRSMLQAIVSDFDGGCLKACKMHGLMRDVAIHMFEKEEFGMVITQQNNETERGCRRVAIHDTPAIEFSSTMSKWNIRSLLVFGKGEAALSSVNRIIWRGAKLLRVLDLEGVKIASLPEDVGDFIHLRYLGLKRTHIKELPASLQKLRVLETLDVRYTNLRSLPRGIIWLQQLRHLLFHSRRHSLPIPLGARSLKRLQTLHGMRTDKNTVRELGHLTQLRTLFIGEVGSGGEHSGELFQAIKKMKHLCCLTLTSSRDIKLELESLSPHPIYLEELTLEGRIEQSSMWFASLNCLRLLHLSHSKLKEDPLSTLCQLPNLDTLFLLDAYAGKRMGCSGTGCFRRLSKMVIVGLKELEEWSPIEQGTMQCLRSIVIATCPKLAKLPRGFQYLSALEKLELGEMLEEFVDRLRSDRAGEDRWMVQHIPNIKLVHVVNEELVSEVLS</sequence>
<protein>
    <recommendedName>
        <fullName evidence="11">Disease resistance protein RPM1-like</fullName>
    </recommendedName>
</protein>
<evidence type="ECO:0000256" key="2">
    <source>
        <dbReference type="ARBA" id="ARBA00022741"/>
    </source>
</evidence>
<keyword evidence="10" id="KW-1185">Reference proteome</keyword>
<evidence type="ECO:0000313" key="10">
    <source>
        <dbReference type="Proteomes" id="UP000607653"/>
    </source>
</evidence>
<accession>A0A822ZJE8</accession>
<dbReference type="Pfam" id="PF23559">
    <property type="entry name" value="WHD_DRP"/>
    <property type="match status" value="1"/>
</dbReference>
<dbReference type="SUPFAM" id="SSF52540">
    <property type="entry name" value="P-loop containing nucleoside triphosphate hydrolases"/>
    <property type="match status" value="1"/>
</dbReference>
<dbReference type="InterPro" id="IPR042197">
    <property type="entry name" value="Apaf_helical"/>
</dbReference>
<organism evidence="9 10">
    <name type="scientific">Nelumbo nucifera</name>
    <name type="common">Sacred lotus</name>
    <dbReference type="NCBI Taxonomy" id="4432"/>
    <lineage>
        <taxon>Eukaryota</taxon>
        <taxon>Viridiplantae</taxon>
        <taxon>Streptophyta</taxon>
        <taxon>Embryophyta</taxon>
        <taxon>Tracheophyta</taxon>
        <taxon>Spermatophyta</taxon>
        <taxon>Magnoliopsida</taxon>
        <taxon>Proteales</taxon>
        <taxon>Nelumbonaceae</taxon>
        <taxon>Nelumbo</taxon>
    </lineage>
</organism>
<keyword evidence="1" id="KW-0677">Repeat</keyword>
<evidence type="ECO:0008006" key="11">
    <source>
        <dbReference type="Google" id="ProtNLM"/>
    </source>
</evidence>
<dbReference type="GO" id="GO:0006952">
    <property type="term" value="P:defense response"/>
    <property type="evidence" value="ECO:0007669"/>
    <property type="project" value="UniProtKB-KW"/>
</dbReference>
<dbReference type="InterPro" id="IPR038005">
    <property type="entry name" value="RX-like_CC"/>
</dbReference>
<feature type="compositionally biased region" description="Basic and acidic residues" evidence="4">
    <location>
        <begin position="139"/>
        <end position="154"/>
    </location>
</feature>
<dbReference type="InterPro" id="IPR027417">
    <property type="entry name" value="P-loop_NTPase"/>
</dbReference>
<dbReference type="GO" id="GO:0051707">
    <property type="term" value="P:response to other organism"/>
    <property type="evidence" value="ECO:0007669"/>
    <property type="project" value="UniProtKB-ARBA"/>
</dbReference>
<comment type="caution">
    <text evidence="9">The sequence shown here is derived from an EMBL/GenBank/DDBJ whole genome shotgun (WGS) entry which is preliminary data.</text>
</comment>
<keyword evidence="2" id="KW-0547">Nucleotide-binding</keyword>
<keyword evidence="3" id="KW-0611">Plant defense</keyword>
<dbReference type="Pfam" id="PF23598">
    <property type="entry name" value="LRR_14"/>
    <property type="match status" value="1"/>
</dbReference>
<proteinExistence type="predicted"/>
<dbReference type="InterPro" id="IPR041118">
    <property type="entry name" value="Rx_N"/>
</dbReference>
<dbReference type="AlphaFoldDB" id="A0A822ZJE8"/>
<feature type="domain" description="NB-ARC" evidence="5">
    <location>
        <begin position="167"/>
        <end position="339"/>
    </location>
</feature>
<evidence type="ECO:0000259" key="5">
    <source>
        <dbReference type="Pfam" id="PF00931"/>
    </source>
</evidence>
<dbReference type="GO" id="GO:0043531">
    <property type="term" value="F:ADP binding"/>
    <property type="evidence" value="ECO:0007669"/>
    <property type="project" value="InterPro"/>
</dbReference>
<dbReference type="InterPro" id="IPR036388">
    <property type="entry name" value="WH-like_DNA-bd_sf"/>
</dbReference>
<dbReference type="InterPro" id="IPR044974">
    <property type="entry name" value="Disease_R_plants"/>
</dbReference>
<dbReference type="PRINTS" id="PR00364">
    <property type="entry name" value="DISEASERSIST"/>
</dbReference>
<dbReference type="FunFam" id="1.10.10.10:FF:000322">
    <property type="entry name" value="Probable disease resistance protein At1g63360"/>
    <property type="match status" value="1"/>
</dbReference>